<organism evidence="3 4">
    <name type="scientific">Ginsengibacter hankyongi</name>
    <dbReference type="NCBI Taxonomy" id="2607284"/>
    <lineage>
        <taxon>Bacteria</taxon>
        <taxon>Pseudomonadati</taxon>
        <taxon>Bacteroidota</taxon>
        <taxon>Chitinophagia</taxon>
        <taxon>Chitinophagales</taxon>
        <taxon>Chitinophagaceae</taxon>
        <taxon>Ginsengibacter</taxon>
    </lineage>
</organism>
<reference evidence="3 4" key="1">
    <citation type="submission" date="2019-09" db="EMBL/GenBank/DDBJ databases">
        <title>Draft genome sequence of Ginsengibacter sp. BR5-29.</title>
        <authorList>
            <person name="Im W.-T."/>
        </authorList>
    </citation>
    <scope>NUCLEOTIDE SEQUENCE [LARGE SCALE GENOMIC DNA]</scope>
    <source>
        <strain evidence="3 4">BR5-29</strain>
    </source>
</reference>
<comment type="caution">
    <text evidence="3">The sequence shown here is derived from an EMBL/GenBank/DDBJ whole genome shotgun (WGS) entry which is preliminary data.</text>
</comment>
<dbReference type="PROSITE" id="PS51257">
    <property type="entry name" value="PROKAR_LIPOPROTEIN"/>
    <property type="match status" value="1"/>
</dbReference>
<feature type="domain" description="Gliding motility protein SprA N-terminal" evidence="2">
    <location>
        <begin position="71"/>
        <end position="377"/>
    </location>
</feature>
<proteinExistence type="predicted"/>
<keyword evidence="4" id="KW-1185">Reference proteome</keyword>
<evidence type="ECO:0000259" key="2">
    <source>
        <dbReference type="Pfam" id="PF14349"/>
    </source>
</evidence>
<evidence type="ECO:0000256" key="1">
    <source>
        <dbReference type="SAM" id="MobiDB-lite"/>
    </source>
</evidence>
<dbReference type="InterPro" id="IPR025684">
    <property type="entry name" value="SprA_N_dom"/>
</dbReference>
<evidence type="ECO:0000313" key="3">
    <source>
        <dbReference type="EMBL" id="KAA9041516.1"/>
    </source>
</evidence>
<dbReference type="NCBIfam" id="TIGR04189">
    <property type="entry name" value="surface_SprA"/>
    <property type="match status" value="1"/>
</dbReference>
<dbReference type="EMBL" id="VYQF01000001">
    <property type="protein sequence ID" value="KAA9041516.1"/>
    <property type="molecule type" value="Genomic_DNA"/>
</dbReference>
<name>A0A5J5IKG9_9BACT</name>
<feature type="region of interest" description="Disordered" evidence="1">
    <location>
        <begin position="1888"/>
        <end position="1924"/>
    </location>
</feature>
<dbReference type="RefSeq" id="WP_150413636.1">
    <property type="nucleotide sequence ID" value="NZ_VYQF01000001.1"/>
</dbReference>
<dbReference type="Pfam" id="PF14349">
    <property type="entry name" value="SprA_N"/>
    <property type="match status" value="2"/>
</dbReference>
<gene>
    <name evidence="3" type="primary">sprA</name>
    <name evidence="3" type="ORF">FW778_05710</name>
</gene>
<accession>A0A5J5IKG9</accession>
<evidence type="ECO:0000313" key="4">
    <source>
        <dbReference type="Proteomes" id="UP000326903"/>
    </source>
</evidence>
<feature type="compositionally biased region" description="Basic and acidic residues" evidence="1">
    <location>
        <begin position="1888"/>
        <end position="1900"/>
    </location>
</feature>
<sequence length="2404" mass="271344">MLFKKDLAPNFFGLLMACVCGMVFSFTGINRATAQDTTRLYTNDSLPYPIHDTRGDFFSNQRNTFDLANPSNITDSIAYDPATKKYTVYEKIGNKYYRTPTSYTFDEFMQMQAHKAETDYFRKRANTLNILNRGQVKPKLSIYDNLFNRLFGNGKIDIQPQGNVDITAGYQGQNTKNPTLAERARKNGGLDFNMATQLNVNANIGDKLKFPISYNTLANFDFTNQLKLDYTGKDDEILKRFEAGNVSFPSRSTLIPGAQSLFGIKTQLQFGKLFVTAILANQKSQRQSVNLQGGSAAQQFEFKADDYEENRHFLLGQYFKNNYNKAMSNLPAITTPVNILRMEVWVTNKNGSTTNAREIVGLMDLGENNPYHPFTVTGNLPDNNANSEYRDITSNPNSRNPALITNQLQTTLGLSPVQDFEKTFARKLDSTQYIYNAKVGFLSLSQPLQADEVLAVAYQYSYNGRIYQVGEFSQDIPPDSTSANQKVLFLKLLKATSQRPNLPIWQLMMKNVYSVGFGTLDQQDFNLNVLYEQPGLGAKRYLPFGNLNLGTPILTLVNLDRLNNQNDPQPDGVFDFVQGYTVLPQYSRVIFPLLQPFGRDLAPKVFTDTTIARDSLYYPLYDSIKVIAQQQFPNLDRFVIKGSAKSSSSSDISIGYNIPPGSVTVSAGGQRLSENIDYTINYDLGTIKVINQAIINAGVPVQVNFENNATFGLQQKSYLGLRLDYQVKNTAKEQLTIGGTMVRLSERPFFTKVDYGEDPIRNTMYGLDVNYHKDVPRLTKLLDKLPFYTTTAPSAINAYAEAAYLKPGHAPQIGKGSNGVVYIDDFEGSKSDIDLRFPPISWALASTPYGATDSSGNTLLFPEAANNDNLDYGKNRAKIAWYQIEPTLQDPKNINNPLRGNKTALSDARVRAISQTEIFPQITTDFGQNQLVTFDLAYYPTDRGPYNYDASAADVSPSGKLLNPSKRWGGLMRSIDQTDFETANVEYIECWVQDPFINNPASNGGKFFINLGNISEDVLKDSRRFYENGLPTPNLPAQVDTSIWGVVPRNPTQVTNAFSNDPNDRPYQDVGFDGLTDSAEITKRRTDYLNVLAANFGTGSQAYKNALADPSSDNYHYYRGSDLDKLNADILTRYKNFNSPQGNSPIADNNSQYSSAATLYPDQEDLNRDNTLNETEEYFQYTVDLKPPTSPEMNIGQNFIVDKKVVNVKLVDGTSRPETWYQLRIPIENYNKKIGNIPDFKSIRFIRMFLTGFDDSVVVRFGKLALVRNTWRKFQYKIDTTGNYSPEVTNDFNVGAVNIEENDKRSPLPYRTPADIQRVQTLSNNGVNLLQNEQSLTLQFCGLNKNDGKAVFQTFANRDLRQFRKLQMYIHAEKTLQTQLNDDDLVAVVRIGSDFVSNYYEVKIPLKLTPLNTGLNPDSREYNDTLWIQRNNLDLDLDVLTKIKNLRNLSTAPINALYSQLQSNGQTYSIIGNPNLGQVTGILMGVKTVNGGSACGELWFNELRLSSLDEKGGWASLARVDANLADLGTISLSANTHSHGFGTLEQRVGERYKDYFLQLDAAANLELGKLLPKKAALSIPFYASYSKAVSTPQYDPLDQDITLKQKLSQAPKRERDSIRSDAVDFTSTKTISFTNVHKNRTSNKKPKPWDIENVDLSYSYTKTEAHNPLIEYDNVTKQRAGVGYNFTPQPKYFEPFKKLFKKTKTHWFDLIKDFNINPLPSQFSFRADIFRQFGVIKPRSIGGEKYVIPETFDKYFTFDRNYIVRWDITHSFNIDYSALNNARIDEPYGRLNTKAKQDTVRRNFFAGGRNTVFTQTINFSYNVPLNKFPLTDWTTLRLGYTANYQWIGASRLAVNLGNFLENGQQEEANLQLDFTRLYSKSKWLRAIDQPRQKTERDTSASKKPNPKTQLAPKPNNNTLPEVNGPARVLGKLLTSIKSINATVSQNSHTRLPGYTDSTQILGENFRSMAPGFDFILGRQPDTNWLNKAARKGLITRDSTFNDLFVQSFDQKISASAQLEPVRDLTIDVNIDKTFSKNFSETFKDTTGTGNHFSHLSPYVQGGFSVSYIAFNTLFGKYDPNQISSTFLKFQDYRQILSKRLGQQNTYNKLAGNPISNDGYALGYGRYAVDVLVPSFIAAYTGQDPLKVSLVRQNNSNIKSNPFRDILPKPNWRITFNGLSRVPGLDKIFTNFSLTHAYNASLGMNSFTSALYYQDVSRYGYPSFIDTTAGNNNYIPFFLIPNITIQEQFAPLLGIDMTFTNQLSLKFEYLKQRQLSLSLIDYQLSEVRSTQYTFGGGFRKKGLKLPFKVPFAKKDSKKLDNEMNFRLDFSVRDNVTSNSRLDQNSAFATNGSKEITISPTIDYYISNRINVKLYFDQRRVNPYISSSPPTVDTRAGVQVRISLSQ</sequence>
<dbReference type="Proteomes" id="UP000326903">
    <property type="component" value="Unassembled WGS sequence"/>
</dbReference>
<feature type="domain" description="Gliding motility protein SprA N-terminal" evidence="2">
    <location>
        <begin position="1087"/>
        <end position="1607"/>
    </location>
</feature>
<dbReference type="InterPro" id="IPR026377">
    <property type="entry name" value="Cell_surface_SprA"/>
</dbReference>
<protein>
    <submittedName>
        <fullName evidence="3">Cell surface protein SprA</fullName>
    </submittedName>
</protein>